<keyword evidence="3" id="KW-0547">Nucleotide-binding</keyword>
<accession>G5IJI4</accession>
<protein>
    <recommendedName>
        <fullName evidence="8">DNA mismatch repair proteins mutS family domain-containing protein</fullName>
    </recommendedName>
</protein>
<reference evidence="9 10" key="1">
    <citation type="submission" date="2011-08" db="EMBL/GenBank/DDBJ databases">
        <title>The Genome Sequence of Clostridium hathewayi WAL-18680.</title>
        <authorList>
            <consortium name="The Broad Institute Genome Sequencing Platform"/>
            <person name="Earl A."/>
            <person name="Ward D."/>
            <person name="Feldgarden M."/>
            <person name="Gevers D."/>
            <person name="Finegold S.M."/>
            <person name="Summanen P.H."/>
            <person name="Molitoris D.R."/>
            <person name="Song M."/>
            <person name="Daigneault M."/>
            <person name="Allen-Vercoe E."/>
            <person name="Young S.K."/>
            <person name="Zeng Q."/>
            <person name="Gargeya S."/>
            <person name="Fitzgerald M."/>
            <person name="Haas B."/>
            <person name="Abouelleil A."/>
            <person name="Alvarado L."/>
            <person name="Arachchi H.M."/>
            <person name="Berlin A."/>
            <person name="Brown A."/>
            <person name="Chapman S.B."/>
            <person name="Chen Z."/>
            <person name="Dunbar C."/>
            <person name="Freedman E."/>
            <person name="Gearin G."/>
            <person name="Gellesch M."/>
            <person name="Goldberg J."/>
            <person name="Griggs A."/>
            <person name="Gujja S."/>
            <person name="Heiman D."/>
            <person name="Howarth C."/>
            <person name="Larson L."/>
            <person name="Lui A."/>
            <person name="MacDonald P.J.P."/>
            <person name="Montmayeur A."/>
            <person name="Murphy C."/>
            <person name="Neiman D."/>
            <person name="Pearson M."/>
            <person name="Priest M."/>
            <person name="Roberts A."/>
            <person name="Saif S."/>
            <person name="Shea T."/>
            <person name="Shenoy N."/>
            <person name="Sisk P."/>
            <person name="Stolte C."/>
            <person name="Sykes S."/>
            <person name="Wortman J."/>
            <person name="Nusbaum C."/>
            <person name="Birren B."/>
        </authorList>
    </citation>
    <scope>NUCLEOTIDE SEQUENCE [LARGE SCALE GENOMIC DNA]</scope>
    <source>
        <strain evidence="9 10">WAL-18680</strain>
    </source>
</reference>
<feature type="domain" description="DNA mismatch repair proteins mutS family" evidence="8">
    <location>
        <begin position="412"/>
        <end position="428"/>
    </location>
</feature>
<dbReference type="GO" id="GO:0016887">
    <property type="term" value="F:ATP hydrolysis activity"/>
    <property type="evidence" value="ECO:0007669"/>
    <property type="project" value="InterPro"/>
</dbReference>
<organism evidence="9 10">
    <name type="scientific">Hungatella hathewayi WAL-18680</name>
    <dbReference type="NCBI Taxonomy" id="742737"/>
    <lineage>
        <taxon>Bacteria</taxon>
        <taxon>Bacillati</taxon>
        <taxon>Bacillota</taxon>
        <taxon>Clostridia</taxon>
        <taxon>Lachnospirales</taxon>
        <taxon>Lachnospiraceae</taxon>
        <taxon>Hungatella</taxon>
    </lineage>
</organism>
<evidence type="ECO:0000313" key="9">
    <source>
        <dbReference type="EMBL" id="EHI58204.1"/>
    </source>
</evidence>
<sequence length="662" mass="74033">MTDRKEEETLNRTTFELLGYGNIVEELREYAVTPKGREMAGELAPFLSEAKLRKHMRDTTQARQLLDALGAPPFPAMEHVEEYVEKAVKGELLLPEHMEQIGFFLVAVRRMQVYLEKGKDSEIGLAFYGDNLAEVRELQEEIARSVRGGRIDDYASNGLRDIRREIQTLEGKIKEKAESALRAGKAYVADSFVVNRSGRVCIPVKKEYKSKVPGMLVDKSSTGSTLFIEPQAVAKLRENLELCRIEEDTEERRILYTLMDRIAEHEAEILEDIRVVVLLDFIFAKAKLSARMGAIEPKLNTERYIRMKQARHPMLREEECVPLDFEIGRGIRGIVITGPNTGGKTVAMKTVGLLSLMACSGLHVPCEKADIAMNSQVLCDIGDGQNISDNLSTFSAHIRQVNEILGTVNEESLVLLDELGSGTDPAEGMGIAIAVLEELRKSGCLFLVTTHYPEVKEYGERHSEIVNARMAFDRESLRPQYRLEIGKSGDSCALYIAKRLGVPDEVLLMAAREAYREQADGLIRELELDTGNAVDTGDAGKGRKNAWKQKTPHIEKQVAVKREAVHGETFTRGDSVTVSPEQVIGIVVKPADRNGDVLVQIQKEKKLISHKRLKLKVAASELYPEDYDFSIIFDTVENRKARHQLGKGYQAGLEVPVEEALK</sequence>
<dbReference type="GO" id="GO:0030983">
    <property type="term" value="F:mismatched DNA binding"/>
    <property type="evidence" value="ECO:0007669"/>
    <property type="project" value="InterPro"/>
</dbReference>
<dbReference type="GO" id="GO:0004519">
    <property type="term" value="F:endonuclease activity"/>
    <property type="evidence" value="ECO:0007669"/>
    <property type="project" value="UniProtKB-KW"/>
</dbReference>
<dbReference type="NCBIfam" id="TIGR01069">
    <property type="entry name" value="mutS2"/>
    <property type="match status" value="1"/>
</dbReference>
<dbReference type="PIRSF" id="PIRSF005814">
    <property type="entry name" value="MutS_YshD"/>
    <property type="match status" value="1"/>
</dbReference>
<dbReference type="InterPro" id="IPR000432">
    <property type="entry name" value="DNA_mismatch_repair_MutS_C"/>
</dbReference>
<dbReference type="GO" id="GO:0140664">
    <property type="term" value="F:ATP-dependent DNA damage sensor activity"/>
    <property type="evidence" value="ECO:0007669"/>
    <property type="project" value="InterPro"/>
</dbReference>
<name>G5IJI4_9FIRM</name>
<dbReference type="EMBL" id="ADLN01000104">
    <property type="protein sequence ID" value="EHI58204.1"/>
    <property type="molecule type" value="Genomic_DNA"/>
</dbReference>
<evidence type="ECO:0000256" key="1">
    <source>
        <dbReference type="ARBA" id="ARBA00022722"/>
    </source>
</evidence>
<keyword evidence="6" id="KW-0694">RNA-binding</keyword>
<dbReference type="Gene3D" id="3.40.50.300">
    <property type="entry name" value="P-loop containing nucleotide triphosphate hydrolases"/>
    <property type="match status" value="1"/>
</dbReference>
<dbReference type="InterPro" id="IPR045076">
    <property type="entry name" value="MutS"/>
</dbReference>
<evidence type="ECO:0000256" key="5">
    <source>
        <dbReference type="ARBA" id="ARBA00022840"/>
    </source>
</evidence>
<dbReference type="PATRIC" id="fig|742737.3.peg.3640"/>
<keyword evidence="10" id="KW-1185">Reference proteome</keyword>
<dbReference type="PANTHER" id="PTHR48466">
    <property type="entry name" value="OS10G0509000 PROTEIN-RELATED"/>
    <property type="match status" value="1"/>
</dbReference>
<dbReference type="SUPFAM" id="SSF52540">
    <property type="entry name" value="P-loop containing nucleoside triphosphate hydrolases"/>
    <property type="match status" value="1"/>
</dbReference>
<evidence type="ECO:0000256" key="2">
    <source>
        <dbReference type="ARBA" id="ARBA00022730"/>
    </source>
</evidence>
<evidence type="ECO:0000256" key="7">
    <source>
        <dbReference type="ARBA" id="ARBA00023125"/>
    </source>
</evidence>
<keyword evidence="4" id="KW-0378">Hydrolase</keyword>
<evidence type="ECO:0000259" key="8">
    <source>
        <dbReference type="PROSITE" id="PS00486"/>
    </source>
</evidence>
<dbReference type="Pfam" id="PF00488">
    <property type="entry name" value="MutS_V"/>
    <property type="match status" value="1"/>
</dbReference>
<keyword evidence="1" id="KW-0540">Nuclease</keyword>
<dbReference type="InterPro" id="IPR036187">
    <property type="entry name" value="DNA_mismatch_repair_MutS_sf"/>
</dbReference>
<dbReference type="SUPFAM" id="SSF48334">
    <property type="entry name" value="DNA repair protein MutS, domain III"/>
    <property type="match status" value="1"/>
</dbReference>
<evidence type="ECO:0000256" key="6">
    <source>
        <dbReference type="ARBA" id="ARBA00022884"/>
    </source>
</evidence>
<evidence type="ECO:0000313" key="10">
    <source>
        <dbReference type="Proteomes" id="UP000005384"/>
    </source>
</evidence>
<dbReference type="InterPro" id="IPR027417">
    <property type="entry name" value="P-loop_NTPase"/>
</dbReference>
<dbReference type="Proteomes" id="UP000005384">
    <property type="component" value="Unassembled WGS sequence"/>
</dbReference>
<dbReference type="InterPro" id="IPR007696">
    <property type="entry name" value="DNA_mismatch_repair_MutS_core"/>
</dbReference>
<comment type="caution">
    <text evidence="9">The sequence shown here is derived from an EMBL/GenBank/DDBJ whole genome shotgun (WGS) entry which is preliminary data.</text>
</comment>
<dbReference type="AlphaFoldDB" id="G5IJI4"/>
<dbReference type="GO" id="GO:0045910">
    <property type="term" value="P:negative regulation of DNA recombination"/>
    <property type="evidence" value="ECO:0007669"/>
    <property type="project" value="InterPro"/>
</dbReference>
<evidence type="ECO:0000256" key="3">
    <source>
        <dbReference type="ARBA" id="ARBA00022741"/>
    </source>
</evidence>
<dbReference type="GO" id="GO:0019843">
    <property type="term" value="F:rRNA binding"/>
    <property type="evidence" value="ECO:0007669"/>
    <property type="project" value="UniProtKB-KW"/>
</dbReference>
<dbReference type="GO" id="GO:0006298">
    <property type="term" value="P:mismatch repair"/>
    <property type="evidence" value="ECO:0007669"/>
    <property type="project" value="InterPro"/>
</dbReference>
<proteinExistence type="predicted"/>
<keyword evidence="2" id="KW-0699">rRNA-binding</keyword>
<evidence type="ECO:0000256" key="4">
    <source>
        <dbReference type="ARBA" id="ARBA00022801"/>
    </source>
</evidence>
<dbReference type="FunFam" id="3.40.50.300:FF:000830">
    <property type="entry name" value="Endonuclease MutS2"/>
    <property type="match status" value="1"/>
</dbReference>
<dbReference type="InterPro" id="IPR005747">
    <property type="entry name" value="MutS2"/>
</dbReference>
<dbReference type="PROSITE" id="PS00486">
    <property type="entry name" value="DNA_MISMATCH_REPAIR_2"/>
    <property type="match status" value="1"/>
</dbReference>
<dbReference type="PANTHER" id="PTHR48466:SF2">
    <property type="entry name" value="OS10G0509000 PROTEIN"/>
    <property type="match status" value="1"/>
</dbReference>
<dbReference type="GO" id="GO:0005524">
    <property type="term" value="F:ATP binding"/>
    <property type="evidence" value="ECO:0007669"/>
    <property type="project" value="UniProtKB-KW"/>
</dbReference>
<dbReference type="SMART" id="SM00534">
    <property type="entry name" value="MUTSac"/>
    <property type="match status" value="1"/>
</dbReference>
<keyword evidence="5" id="KW-0067">ATP-binding</keyword>
<gene>
    <name evidence="9" type="ORF">HMPREF9473_03662</name>
</gene>
<dbReference type="SMART" id="SM00533">
    <property type="entry name" value="MUTSd"/>
    <property type="match status" value="1"/>
</dbReference>
<keyword evidence="7" id="KW-0238">DNA-binding</keyword>
<dbReference type="HOGENOM" id="CLU_011252_3_1_9"/>